<evidence type="ECO:0000313" key="3">
    <source>
        <dbReference type="Proteomes" id="UP000297643"/>
    </source>
</evidence>
<accession>A0A4R8WHT0</accession>
<evidence type="ECO:0000313" key="2">
    <source>
        <dbReference type="EMBL" id="TFC07755.1"/>
    </source>
</evidence>
<organism evidence="2 3">
    <name type="scientific">Cryobacterium mannosilyticum</name>
    <dbReference type="NCBI Taxonomy" id="1259190"/>
    <lineage>
        <taxon>Bacteria</taxon>
        <taxon>Bacillati</taxon>
        <taxon>Actinomycetota</taxon>
        <taxon>Actinomycetes</taxon>
        <taxon>Micrococcales</taxon>
        <taxon>Microbacteriaceae</taxon>
        <taxon>Cryobacterium</taxon>
    </lineage>
</organism>
<dbReference type="GO" id="GO:0003700">
    <property type="term" value="F:DNA-binding transcription factor activity"/>
    <property type="evidence" value="ECO:0007669"/>
    <property type="project" value="InterPro"/>
</dbReference>
<dbReference type="AlphaFoldDB" id="A0A4R8WHT0"/>
<sequence length="253" mass="26298">MTDEEARGGRHAALASDARRQVLELLMWSGAALDAAAVAGQVGLHVTTVRFHLEQLESAGLIRRSVERAGARGRPRILFTAGPAAREDEARHDLSQALAGALAEDADGGRARAIRAGEHWSASFAGELRGNAGEGVAPLLRILDRLGFDPEVEVPVGAMADADGTAGAVTVAAGADAPGPTAPRVVNLLACPFRADARQAPEVICSVHLGLIRGIAATLGHDPEGTELRPFVGPELCQVRLRGAWVADVSPTE</sequence>
<dbReference type="EMBL" id="SOFM01000004">
    <property type="protein sequence ID" value="TFC07755.1"/>
    <property type="molecule type" value="Genomic_DNA"/>
</dbReference>
<feature type="domain" description="HTH arsR-type" evidence="1">
    <location>
        <begin position="9"/>
        <end position="99"/>
    </location>
</feature>
<dbReference type="Pfam" id="PF12840">
    <property type="entry name" value="HTH_20"/>
    <property type="match status" value="1"/>
</dbReference>
<dbReference type="RefSeq" id="WP_134506113.1">
    <property type="nucleotide sequence ID" value="NZ_SOFM01000004.1"/>
</dbReference>
<protein>
    <recommendedName>
        <fullName evidence="1">HTH arsR-type domain-containing protein</fullName>
    </recommendedName>
</protein>
<keyword evidence="3" id="KW-1185">Reference proteome</keyword>
<dbReference type="InterPro" id="IPR001845">
    <property type="entry name" value="HTH_ArsR_DNA-bd_dom"/>
</dbReference>
<comment type="caution">
    <text evidence="2">The sequence shown here is derived from an EMBL/GenBank/DDBJ whole genome shotgun (WGS) entry which is preliminary data.</text>
</comment>
<dbReference type="InterPro" id="IPR036390">
    <property type="entry name" value="WH_DNA-bd_sf"/>
</dbReference>
<dbReference type="SMART" id="SM00418">
    <property type="entry name" value="HTH_ARSR"/>
    <property type="match status" value="1"/>
</dbReference>
<dbReference type="Proteomes" id="UP000297643">
    <property type="component" value="Unassembled WGS sequence"/>
</dbReference>
<gene>
    <name evidence="2" type="ORF">E3O32_01015</name>
</gene>
<reference evidence="2 3" key="1">
    <citation type="submission" date="2019-03" db="EMBL/GenBank/DDBJ databases">
        <title>Genomics of glacier-inhabiting Cryobacterium strains.</title>
        <authorList>
            <person name="Liu Q."/>
            <person name="Xin Y.-H."/>
        </authorList>
    </citation>
    <scope>NUCLEOTIDE SEQUENCE [LARGE SCALE GENOMIC DNA]</scope>
    <source>
        <strain evidence="2 3">RHLT2-21</strain>
    </source>
</reference>
<evidence type="ECO:0000259" key="1">
    <source>
        <dbReference type="SMART" id="SM00418"/>
    </source>
</evidence>
<dbReference type="Gene3D" id="1.10.10.10">
    <property type="entry name" value="Winged helix-like DNA-binding domain superfamily/Winged helix DNA-binding domain"/>
    <property type="match status" value="1"/>
</dbReference>
<name>A0A4R8WHT0_9MICO</name>
<dbReference type="InterPro" id="IPR036388">
    <property type="entry name" value="WH-like_DNA-bd_sf"/>
</dbReference>
<dbReference type="SUPFAM" id="SSF46785">
    <property type="entry name" value="Winged helix' DNA-binding domain"/>
    <property type="match status" value="1"/>
</dbReference>
<proteinExistence type="predicted"/>